<reference evidence="4" key="1">
    <citation type="journal article" date="2019" name="Int. J. Syst. Evol. Microbiol.">
        <title>The Global Catalogue of Microorganisms (GCM) 10K type strain sequencing project: providing services to taxonomists for standard genome sequencing and annotation.</title>
        <authorList>
            <consortium name="The Broad Institute Genomics Platform"/>
            <consortium name="The Broad Institute Genome Sequencing Center for Infectious Disease"/>
            <person name="Wu L."/>
            <person name="Ma J."/>
        </authorList>
    </citation>
    <scope>NUCLEOTIDE SEQUENCE [LARGE SCALE GENOMIC DNA]</scope>
    <source>
        <strain evidence="4">JCM 30346</strain>
    </source>
</reference>
<organism evidence="3 4">
    <name type="scientific">Sphaerisporangium aureirubrum</name>
    <dbReference type="NCBI Taxonomy" id="1544736"/>
    <lineage>
        <taxon>Bacteria</taxon>
        <taxon>Bacillati</taxon>
        <taxon>Actinomycetota</taxon>
        <taxon>Actinomycetes</taxon>
        <taxon>Streptosporangiales</taxon>
        <taxon>Streptosporangiaceae</taxon>
        <taxon>Sphaerisporangium</taxon>
    </lineage>
</organism>
<protein>
    <submittedName>
        <fullName evidence="3">WecB/TagA/CpsF family glycosyltransferase</fullName>
    </submittedName>
</protein>
<proteinExistence type="predicted"/>
<sequence>MSFRTLIGRRRDPRDTEKRVRVGGVLVDRLTEQEVVDHVVVASLRGDGGHVVTPNVDICRTCSRDPAVRAIVADAEIAVPDGMPLVWASRLLGAPVPERITGADLIWSLSEAAARAELPIYLLGGPPGVACRAAEVLRARYAGLRIAGVAAPPFGFETSAEGVRDVREALVAAAPRLVFVGLGFPKQDRLIATLRADLPGTWFVGCGAAIGFTAGAVRRAPEWMRRAGLEWLFRLAGEPARLARRYLVDDLPFALRLLAGALLVRLRRSQVVVSARTLATSAVVRPWGRAVAAWREFIGR</sequence>
<accession>A0ABW1NGA0</accession>
<dbReference type="PANTHER" id="PTHR34136">
    <property type="match status" value="1"/>
</dbReference>
<keyword evidence="2" id="KW-0808">Transferase</keyword>
<dbReference type="EMBL" id="JBHSRF010000016">
    <property type="protein sequence ID" value="MFC6082399.1"/>
    <property type="molecule type" value="Genomic_DNA"/>
</dbReference>
<evidence type="ECO:0000256" key="1">
    <source>
        <dbReference type="ARBA" id="ARBA00022676"/>
    </source>
</evidence>
<evidence type="ECO:0000256" key="2">
    <source>
        <dbReference type="ARBA" id="ARBA00022679"/>
    </source>
</evidence>
<evidence type="ECO:0000313" key="3">
    <source>
        <dbReference type="EMBL" id="MFC6082399.1"/>
    </source>
</evidence>
<dbReference type="NCBIfam" id="TIGR00696">
    <property type="entry name" value="wecG_tagA_cpsF"/>
    <property type="match status" value="1"/>
</dbReference>
<keyword evidence="1" id="KW-0328">Glycosyltransferase</keyword>
<dbReference type="Pfam" id="PF03808">
    <property type="entry name" value="Glyco_tran_WecG"/>
    <property type="match status" value="1"/>
</dbReference>
<name>A0ABW1NGA0_9ACTN</name>
<dbReference type="CDD" id="cd06533">
    <property type="entry name" value="Glyco_transf_WecG_TagA"/>
    <property type="match status" value="1"/>
</dbReference>
<gene>
    <name evidence="3" type="ORF">ACFP1K_14635</name>
</gene>
<dbReference type="InterPro" id="IPR004629">
    <property type="entry name" value="WecG_TagA_CpsF"/>
</dbReference>
<comment type="caution">
    <text evidence="3">The sequence shown here is derived from an EMBL/GenBank/DDBJ whole genome shotgun (WGS) entry which is preliminary data.</text>
</comment>
<evidence type="ECO:0000313" key="4">
    <source>
        <dbReference type="Proteomes" id="UP001596137"/>
    </source>
</evidence>
<dbReference type="Proteomes" id="UP001596137">
    <property type="component" value="Unassembled WGS sequence"/>
</dbReference>
<dbReference type="RefSeq" id="WP_380752326.1">
    <property type="nucleotide sequence ID" value="NZ_JBHSRF010000016.1"/>
</dbReference>
<dbReference type="PANTHER" id="PTHR34136:SF1">
    <property type="entry name" value="UDP-N-ACETYL-D-MANNOSAMINURONIC ACID TRANSFERASE"/>
    <property type="match status" value="1"/>
</dbReference>
<keyword evidence="4" id="KW-1185">Reference proteome</keyword>